<sequence length="106" mass="12575">MFKTIGSPLHQLAISVLLLNFSHAAEYFAINIFENYDKDHPVGNTEEEIFDTFRNVYNFYNNGKYLSNIKSVYFRHTKTICHINVFNINYQDENIHHLKLLRCTKD</sequence>
<feature type="signal peptide" evidence="1">
    <location>
        <begin position="1"/>
        <end position="24"/>
    </location>
</feature>
<dbReference type="RefSeq" id="XP_021010932.1">
    <property type="nucleotide sequence ID" value="XM_021155273.1"/>
</dbReference>
<keyword evidence="2" id="KW-1185">Reference proteome</keyword>
<dbReference type="Proteomes" id="UP000515126">
    <property type="component" value="Unplaced"/>
</dbReference>
<proteinExistence type="predicted"/>
<gene>
    <name evidence="3" type="primary">LOC110289069</name>
</gene>
<feature type="chain" id="PRO_5027805678" evidence="1">
    <location>
        <begin position="25"/>
        <end position="106"/>
    </location>
</feature>
<organism evidence="2 3">
    <name type="scientific">Mus caroli</name>
    <name type="common">Ryukyu mouse</name>
    <name type="synonym">Ricefield mouse</name>
    <dbReference type="NCBI Taxonomy" id="10089"/>
    <lineage>
        <taxon>Eukaryota</taxon>
        <taxon>Metazoa</taxon>
        <taxon>Chordata</taxon>
        <taxon>Craniata</taxon>
        <taxon>Vertebrata</taxon>
        <taxon>Euteleostomi</taxon>
        <taxon>Mammalia</taxon>
        <taxon>Eutheria</taxon>
        <taxon>Euarchontoglires</taxon>
        <taxon>Glires</taxon>
        <taxon>Rodentia</taxon>
        <taxon>Myomorpha</taxon>
        <taxon>Muroidea</taxon>
        <taxon>Muridae</taxon>
        <taxon>Murinae</taxon>
        <taxon>Mus</taxon>
        <taxon>Mus</taxon>
    </lineage>
</organism>
<accession>A0A6P5P9W6</accession>
<keyword evidence="1" id="KW-0732">Signal</keyword>
<name>A0A6P5P9W6_MUSCR</name>
<dbReference type="KEGG" id="mcal:110289069"/>
<evidence type="ECO:0000313" key="3">
    <source>
        <dbReference type="RefSeq" id="XP_021010932.1"/>
    </source>
</evidence>
<evidence type="ECO:0000256" key="1">
    <source>
        <dbReference type="SAM" id="SignalP"/>
    </source>
</evidence>
<reference evidence="3" key="1">
    <citation type="submission" date="2025-08" db="UniProtKB">
        <authorList>
            <consortium name="RefSeq"/>
        </authorList>
    </citation>
    <scope>IDENTIFICATION</scope>
</reference>
<dbReference type="GeneID" id="110289069"/>
<dbReference type="AlphaFoldDB" id="A0A6P5P9W6"/>
<protein>
    <submittedName>
        <fullName evidence="3">Cystatin-related protein 1-like</fullName>
    </submittedName>
</protein>
<evidence type="ECO:0000313" key="2">
    <source>
        <dbReference type="Proteomes" id="UP000515126"/>
    </source>
</evidence>